<dbReference type="SUPFAM" id="SSF161098">
    <property type="entry name" value="MetI-like"/>
    <property type="match status" value="1"/>
</dbReference>
<dbReference type="FunFam" id="1.10.3720.10:FF:000003">
    <property type="entry name" value="Aliphatic sulfonate ABC transporter permease"/>
    <property type="match status" value="1"/>
</dbReference>
<dbReference type="PANTHER" id="PTHR30151:SF0">
    <property type="entry name" value="ABC TRANSPORTER PERMEASE PROTEIN MJ0413-RELATED"/>
    <property type="match status" value="1"/>
</dbReference>
<dbReference type="Proteomes" id="UP000886841">
    <property type="component" value="Unassembled WGS sequence"/>
</dbReference>
<evidence type="ECO:0000259" key="8">
    <source>
        <dbReference type="PROSITE" id="PS50928"/>
    </source>
</evidence>
<feature type="transmembrane region" description="Helical" evidence="7">
    <location>
        <begin position="222"/>
        <end position="245"/>
    </location>
</feature>
<keyword evidence="2 7" id="KW-0813">Transport</keyword>
<dbReference type="GO" id="GO:0005886">
    <property type="term" value="C:plasma membrane"/>
    <property type="evidence" value="ECO:0007669"/>
    <property type="project" value="UniProtKB-SubCell"/>
</dbReference>
<evidence type="ECO:0000256" key="7">
    <source>
        <dbReference type="RuleBase" id="RU363032"/>
    </source>
</evidence>
<keyword evidence="4 7" id="KW-0812">Transmembrane</keyword>
<keyword evidence="5 7" id="KW-1133">Transmembrane helix</keyword>
<organism evidence="9 10">
    <name type="scientific">Candidatus Egerieimonas intestinavium</name>
    <dbReference type="NCBI Taxonomy" id="2840777"/>
    <lineage>
        <taxon>Bacteria</taxon>
        <taxon>Bacillati</taxon>
        <taxon>Bacillota</taxon>
        <taxon>Clostridia</taxon>
        <taxon>Lachnospirales</taxon>
        <taxon>Lachnospiraceae</taxon>
        <taxon>Lachnospiraceae incertae sedis</taxon>
        <taxon>Candidatus Egerieimonas</taxon>
    </lineage>
</organism>
<dbReference type="InterPro" id="IPR000515">
    <property type="entry name" value="MetI-like"/>
</dbReference>
<evidence type="ECO:0000313" key="10">
    <source>
        <dbReference type="Proteomes" id="UP000886841"/>
    </source>
</evidence>
<evidence type="ECO:0000256" key="6">
    <source>
        <dbReference type="ARBA" id="ARBA00023136"/>
    </source>
</evidence>
<keyword evidence="6 7" id="KW-0472">Membrane</keyword>
<dbReference type="Gene3D" id="1.10.3720.10">
    <property type="entry name" value="MetI-like"/>
    <property type="match status" value="1"/>
</dbReference>
<dbReference type="PROSITE" id="PS50928">
    <property type="entry name" value="ABC_TM1"/>
    <property type="match status" value="1"/>
</dbReference>
<dbReference type="EMBL" id="DVHU01000090">
    <property type="protein sequence ID" value="HIR93724.1"/>
    <property type="molecule type" value="Genomic_DNA"/>
</dbReference>
<proteinExistence type="inferred from homology"/>
<feature type="transmembrane region" description="Helical" evidence="7">
    <location>
        <begin position="12"/>
        <end position="30"/>
    </location>
</feature>
<feature type="transmembrane region" description="Helical" evidence="7">
    <location>
        <begin position="102"/>
        <end position="122"/>
    </location>
</feature>
<dbReference type="CDD" id="cd06261">
    <property type="entry name" value="TM_PBP2"/>
    <property type="match status" value="1"/>
</dbReference>
<comment type="caution">
    <text evidence="9">The sequence shown here is derived from an EMBL/GenBank/DDBJ whole genome shotgun (WGS) entry which is preliminary data.</text>
</comment>
<dbReference type="Pfam" id="PF00528">
    <property type="entry name" value="BPD_transp_1"/>
    <property type="match status" value="1"/>
</dbReference>
<feature type="transmembrane region" description="Helical" evidence="7">
    <location>
        <begin position="69"/>
        <end position="90"/>
    </location>
</feature>
<reference evidence="9" key="2">
    <citation type="journal article" date="2021" name="PeerJ">
        <title>Extensive microbial diversity within the chicken gut microbiome revealed by metagenomics and culture.</title>
        <authorList>
            <person name="Gilroy R."/>
            <person name="Ravi A."/>
            <person name="Getino M."/>
            <person name="Pursley I."/>
            <person name="Horton D.L."/>
            <person name="Alikhan N.F."/>
            <person name="Baker D."/>
            <person name="Gharbi K."/>
            <person name="Hall N."/>
            <person name="Watson M."/>
            <person name="Adriaenssens E.M."/>
            <person name="Foster-Nyarko E."/>
            <person name="Jarju S."/>
            <person name="Secka A."/>
            <person name="Antonio M."/>
            <person name="Oren A."/>
            <person name="Chaudhuri R.R."/>
            <person name="La Ragione R."/>
            <person name="Hildebrand F."/>
            <person name="Pallen M.J."/>
        </authorList>
    </citation>
    <scope>NUCLEOTIDE SEQUENCE</scope>
    <source>
        <strain evidence="9">ChiSxjej1B13-7041</strain>
    </source>
</reference>
<accession>A0A9D1ELD7</accession>
<feature type="transmembrane region" description="Helical" evidence="7">
    <location>
        <begin position="128"/>
        <end position="147"/>
    </location>
</feature>
<evidence type="ECO:0000256" key="4">
    <source>
        <dbReference type="ARBA" id="ARBA00022692"/>
    </source>
</evidence>
<sequence>MDREKRKYDYLLILLSIAILLGAWIIFSQMNPKVFPTPLAAWERLVKLVERPVMKISIWGHIGISLQRVLIALAVATVLGVAFGLVTGWCPRIKAAFNPLFVALRPIPPIAWIPLIILWFGIGEFPKVLLVFIGAFFPIAQNTMAGVEMVDDMYLKVGKIYKANTWNMLRHIVFPASMPAIMAGIKISLSSGWMVVVAAEMLASKSGLGFLIIRGQESFDIALVLVGMVLIGLIGAAFSIVFTFIERWICPWMTK</sequence>
<evidence type="ECO:0000256" key="1">
    <source>
        <dbReference type="ARBA" id="ARBA00004651"/>
    </source>
</evidence>
<name>A0A9D1ELD7_9FIRM</name>
<feature type="domain" description="ABC transmembrane type-1" evidence="8">
    <location>
        <begin position="62"/>
        <end position="242"/>
    </location>
</feature>
<dbReference type="GO" id="GO:0042918">
    <property type="term" value="P:alkanesulfonate transmembrane transport"/>
    <property type="evidence" value="ECO:0007669"/>
    <property type="project" value="UniProtKB-ARBA"/>
</dbReference>
<gene>
    <name evidence="9" type="ORF">IAB98_09940</name>
</gene>
<protein>
    <submittedName>
        <fullName evidence="9">ABC transporter permease</fullName>
    </submittedName>
</protein>
<evidence type="ECO:0000256" key="2">
    <source>
        <dbReference type="ARBA" id="ARBA00022448"/>
    </source>
</evidence>
<dbReference type="AlphaFoldDB" id="A0A9D1ELD7"/>
<evidence type="ECO:0000313" key="9">
    <source>
        <dbReference type="EMBL" id="HIR93724.1"/>
    </source>
</evidence>
<evidence type="ECO:0000256" key="3">
    <source>
        <dbReference type="ARBA" id="ARBA00022475"/>
    </source>
</evidence>
<comment type="subcellular location">
    <subcellularLocation>
        <location evidence="1 7">Cell membrane</location>
        <topology evidence="1 7">Multi-pass membrane protein</topology>
    </subcellularLocation>
</comment>
<dbReference type="InterPro" id="IPR035906">
    <property type="entry name" value="MetI-like_sf"/>
</dbReference>
<keyword evidence="3" id="KW-1003">Cell membrane</keyword>
<comment type="similarity">
    <text evidence="7">Belongs to the binding-protein-dependent transport system permease family.</text>
</comment>
<evidence type="ECO:0000256" key="5">
    <source>
        <dbReference type="ARBA" id="ARBA00022989"/>
    </source>
</evidence>
<reference evidence="9" key="1">
    <citation type="submission" date="2020-10" db="EMBL/GenBank/DDBJ databases">
        <authorList>
            <person name="Gilroy R."/>
        </authorList>
    </citation>
    <scope>NUCLEOTIDE SEQUENCE</scope>
    <source>
        <strain evidence="9">ChiSxjej1B13-7041</strain>
    </source>
</reference>
<feature type="transmembrane region" description="Helical" evidence="7">
    <location>
        <begin position="168"/>
        <end position="187"/>
    </location>
</feature>
<dbReference type="PANTHER" id="PTHR30151">
    <property type="entry name" value="ALKANE SULFONATE ABC TRANSPORTER-RELATED, MEMBRANE SUBUNIT"/>
    <property type="match status" value="1"/>
</dbReference>